<evidence type="ECO:0008006" key="4">
    <source>
        <dbReference type="Google" id="ProtNLM"/>
    </source>
</evidence>
<evidence type="ECO:0000256" key="1">
    <source>
        <dbReference type="SAM" id="SignalP"/>
    </source>
</evidence>
<keyword evidence="3" id="KW-1185">Reference proteome</keyword>
<feature type="signal peptide" evidence="1">
    <location>
        <begin position="1"/>
        <end position="18"/>
    </location>
</feature>
<evidence type="ECO:0000313" key="2">
    <source>
        <dbReference type="EMBL" id="SIO29506.1"/>
    </source>
</evidence>
<accession>A0A1N6IBV7</accession>
<reference evidence="3" key="1">
    <citation type="submission" date="2016-11" db="EMBL/GenBank/DDBJ databases">
        <authorList>
            <person name="Varghese N."/>
            <person name="Submissions S."/>
        </authorList>
    </citation>
    <scope>NUCLEOTIDE SEQUENCE [LARGE SCALE GENOMIC DNA]</scope>
    <source>
        <strain evidence="3">DSM 27623</strain>
    </source>
</reference>
<sequence length="271" mass="31876">MKKTLTLFAFLFVFFSYSQSPSSTKKWNEYHNRYEYFDSEGNLIGYEKYNDYKKQWEYYSENKPKSKFNRSDVELNTSLSASDIEYAKAIGLSKALKESKEITERIDYYQSIIQKKYNNLSAKIRSSSFTDEDKEKLLEEFDEKVIYADETYTDMSSHTVATNKLNFIIRSYNDLLQKYSDKTINPIIQKVVQLDAKFDSALVSKVPKGFNFHTASYDEIMQSGTYSYVIREYVSARNSFSKLMNEGNLTYEKGNSLYSKMLIEYYKISEK</sequence>
<protein>
    <recommendedName>
        <fullName evidence="4">DUF3829 domain-containing protein</fullName>
    </recommendedName>
</protein>
<dbReference type="EMBL" id="FSRK01000002">
    <property type="protein sequence ID" value="SIO29506.1"/>
    <property type="molecule type" value="Genomic_DNA"/>
</dbReference>
<keyword evidence="1" id="KW-0732">Signal</keyword>
<proteinExistence type="predicted"/>
<name>A0A1N6IBV7_9FLAO</name>
<dbReference type="RefSeq" id="WP_074235716.1">
    <property type="nucleotide sequence ID" value="NZ_FSRK01000002.1"/>
</dbReference>
<dbReference type="Proteomes" id="UP000185207">
    <property type="component" value="Unassembled WGS sequence"/>
</dbReference>
<gene>
    <name evidence="2" type="ORF">SAMN05444409_2514</name>
</gene>
<dbReference type="AlphaFoldDB" id="A0A1N6IBV7"/>
<dbReference type="STRING" id="1416779.SAMN05444409_2514"/>
<dbReference type="OrthoDB" id="1261347at2"/>
<evidence type="ECO:0000313" key="3">
    <source>
        <dbReference type="Proteomes" id="UP000185207"/>
    </source>
</evidence>
<organism evidence="2 3">
    <name type="scientific">Epilithonimonas zeae</name>
    <dbReference type="NCBI Taxonomy" id="1416779"/>
    <lineage>
        <taxon>Bacteria</taxon>
        <taxon>Pseudomonadati</taxon>
        <taxon>Bacteroidota</taxon>
        <taxon>Flavobacteriia</taxon>
        <taxon>Flavobacteriales</taxon>
        <taxon>Weeksellaceae</taxon>
        <taxon>Chryseobacterium group</taxon>
        <taxon>Epilithonimonas</taxon>
    </lineage>
</organism>
<feature type="chain" id="PRO_5013269471" description="DUF3829 domain-containing protein" evidence="1">
    <location>
        <begin position="19"/>
        <end position="271"/>
    </location>
</feature>